<dbReference type="RefSeq" id="WP_373459681.1">
    <property type="nucleotide sequence ID" value="NZ_JAUSSU010000007.1"/>
</dbReference>
<proteinExistence type="predicted"/>
<reference evidence="2 3" key="1">
    <citation type="submission" date="2023-07" db="EMBL/GenBank/DDBJ databases">
        <title>Sorghum-associated microbial communities from plants grown in Nebraska, USA.</title>
        <authorList>
            <person name="Schachtman D."/>
        </authorList>
    </citation>
    <scope>NUCLEOTIDE SEQUENCE [LARGE SCALE GENOMIC DNA]</scope>
    <source>
        <strain evidence="2 3">CC482</strain>
    </source>
</reference>
<protein>
    <recommendedName>
        <fullName evidence="1">DUF6431 domain-containing protein</fullName>
    </recommendedName>
</protein>
<accession>A0ABT9U390</accession>
<dbReference type="InterPro" id="IPR045536">
    <property type="entry name" value="DUF6431"/>
</dbReference>
<sequence>MSKILHFGRSCKAYLRLYEERAPEIKLCCEECGRSLHKHGRYYRMVTTKHCFYRIPIYRLYCPDCGKTISLLPDFLVPWARYATWVREAVITRKIQGRSYRQVRKTTTVPAVRFSLSTMKRWWKRHIHTASSVALWIAEQLTLFSSDRDLLRMYPSHVAAKPVDTLLWLQQLLSLYTPVHPWRQGYWALLNSRMPGVHLL</sequence>
<name>A0ABT9U390_PAEHA</name>
<evidence type="ECO:0000313" key="3">
    <source>
        <dbReference type="Proteomes" id="UP001229346"/>
    </source>
</evidence>
<evidence type="ECO:0000259" key="1">
    <source>
        <dbReference type="Pfam" id="PF20020"/>
    </source>
</evidence>
<evidence type="ECO:0000313" key="2">
    <source>
        <dbReference type="EMBL" id="MDQ0114111.1"/>
    </source>
</evidence>
<feature type="domain" description="DUF6431" evidence="1">
    <location>
        <begin position="29"/>
        <end position="122"/>
    </location>
</feature>
<gene>
    <name evidence="2" type="ORF">J2T15_003566</name>
</gene>
<dbReference type="Pfam" id="PF20020">
    <property type="entry name" value="DUF6431"/>
    <property type="match status" value="1"/>
</dbReference>
<dbReference type="Proteomes" id="UP001229346">
    <property type="component" value="Unassembled WGS sequence"/>
</dbReference>
<keyword evidence="3" id="KW-1185">Reference proteome</keyword>
<dbReference type="EMBL" id="JAUSSU010000007">
    <property type="protein sequence ID" value="MDQ0114111.1"/>
    <property type="molecule type" value="Genomic_DNA"/>
</dbReference>
<organism evidence="2 3">
    <name type="scientific">Paenibacillus harenae</name>
    <dbReference type="NCBI Taxonomy" id="306543"/>
    <lineage>
        <taxon>Bacteria</taxon>
        <taxon>Bacillati</taxon>
        <taxon>Bacillota</taxon>
        <taxon>Bacilli</taxon>
        <taxon>Bacillales</taxon>
        <taxon>Paenibacillaceae</taxon>
        <taxon>Paenibacillus</taxon>
    </lineage>
</organism>
<comment type="caution">
    <text evidence="2">The sequence shown here is derived from an EMBL/GenBank/DDBJ whole genome shotgun (WGS) entry which is preliminary data.</text>
</comment>